<proteinExistence type="predicted"/>
<organism evidence="3">
    <name type="scientific">Taenia asiatica</name>
    <name type="common">Asian tapeworm</name>
    <dbReference type="NCBI Taxonomy" id="60517"/>
    <lineage>
        <taxon>Eukaryota</taxon>
        <taxon>Metazoa</taxon>
        <taxon>Spiralia</taxon>
        <taxon>Lophotrochozoa</taxon>
        <taxon>Platyhelminthes</taxon>
        <taxon>Cestoda</taxon>
        <taxon>Eucestoda</taxon>
        <taxon>Cyclophyllidea</taxon>
        <taxon>Taeniidae</taxon>
        <taxon>Taenia</taxon>
    </lineage>
</organism>
<dbReference type="Proteomes" id="UP000282613">
    <property type="component" value="Unassembled WGS sequence"/>
</dbReference>
<dbReference type="EMBL" id="UYRS01002710">
    <property type="protein sequence ID" value="VDK25979.1"/>
    <property type="molecule type" value="Genomic_DNA"/>
</dbReference>
<sequence length="120" mass="12805">MEKATENASIDLCSTTMPQAPSIYPVDDGGGSFKSANLTVSRCLPSHRSFHAICRANTIATPPQDASNSDSEEVIVEYYNDTLGSIMDGGGLRIEMASSAPQHLLTRCCIAFVILSLHSV</sequence>
<evidence type="ECO:0000313" key="3">
    <source>
        <dbReference type="WBParaSite" id="TASK_0000272201-mRNA-1"/>
    </source>
</evidence>
<accession>A0A0R3VZ78</accession>
<dbReference type="AlphaFoldDB" id="A0A0R3VZ78"/>
<evidence type="ECO:0000313" key="2">
    <source>
        <dbReference type="Proteomes" id="UP000282613"/>
    </source>
</evidence>
<name>A0A0R3VZ78_TAEAS</name>
<dbReference type="OrthoDB" id="10509153at2759"/>
<gene>
    <name evidence="1" type="ORF">TASK_LOCUS2723</name>
</gene>
<reference evidence="1 2" key="2">
    <citation type="submission" date="2018-11" db="EMBL/GenBank/DDBJ databases">
        <authorList>
            <consortium name="Pathogen Informatics"/>
        </authorList>
    </citation>
    <scope>NUCLEOTIDE SEQUENCE [LARGE SCALE GENOMIC DNA]</scope>
</reference>
<evidence type="ECO:0000313" key="1">
    <source>
        <dbReference type="EMBL" id="VDK25979.1"/>
    </source>
</evidence>
<keyword evidence="2" id="KW-1185">Reference proteome</keyword>
<dbReference type="WBParaSite" id="TASK_0000272201-mRNA-1">
    <property type="protein sequence ID" value="TASK_0000272201-mRNA-1"/>
    <property type="gene ID" value="TASK_0000272201"/>
</dbReference>
<reference evidence="3" key="1">
    <citation type="submission" date="2017-02" db="UniProtKB">
        <authorList>
            <consortium name="WormBaseParasite"/>
        </authorList>
    </citation>
    <scope>IDENTIFICATION</scope>
</reference>
<protein>
    <submittedName>
        <fullName evidence="1 3">Uncharacterized protein</fullName>
    </submittedName>
</protein>